<keyword evidence="3" id="KW-1185">Reference proteome</keyword>
<dbReference type="RefSeq" id="WP_069988501.1">
    <property type="nucleotide sequence ID" value="NZ_JACOQK010000001.1"/>
</dbReference>
<dbReference type="EMBL" id="JACOQK010000001">
    <property type="protein sequence ID" value="MBC5786875.1"/>
    <property type="molecule type" value="Genomic_DNA"/>
</dbReference>
<dbReference type="SUPFAM" id="SSF53448">
    <property type="entry name" value="Nucleotide-diphospho-sugar transferases"/>
    <property type="match status" value="1"/>
</dbReference>
<reference evidence="2 3" key="1">
    <citation type="submission" date="2020-08" db="EMBL/GenBank/DDBJ databases">
        <title>Genome public.</title>
        <authorList>
            <person name="Liu C."/>
            <person name="Sun Q."/>
        </authorList>
    </citation>
    <scope>NUCLEOTIDE SEQUENCE [LARGE SCALE GENOMIC DNA]</scope>
    <source>
        <strain evidence="2 3">NSJ-27</strain>
    </source>
</reference>
<dbReference type="Pfam" id="PF00535">
    <property type="entry name" value="Glycos_transf_2"/>
    <property type="match status" value="1"/>
</dbReference>
<protein>
    <submittedName>
        <fullName evidence="2">Glycosyltransferase family 2 protein</fullName>
    </submittedName>
</protein>
<evidence type="ECO:0000313" key="2">
    <source>
        <dbReference type="EMBL" id="MBC5786875.1"/>
    </source>
</evidence>
<organism evidence="2 3">
    <name type="scientific">Clostridium facile</name>
    <dbReference type="NCBI Taxonomy" id="2763035"/>
    <lineage>
        <taxon>Bacteria</taxon>
        <taxon>Bacillati</taxon>
        <taxon>Bacillota</taxon>
        <taxon>Clostridia</taxon>
        <taxon>Eubacteriales</taxon>
        <taxon>Clostridiaceae</taxon>
        <taxon>Clostridium</taxon>
    </lineage>
</organism>
<dbReference type="Proteomes" id="UP000649151">
    <property type="component" value="Unassembled WGS sequence"/>
</dbReference>
<accession>A0ABR7IP08</accession>
<proteinExistence type="predicted"/>
<dbReference type="InterPro" id="IPR029044">
    <property type="entry name" value="Nucleotide-diphossugar_trans"/>
</dbReference>
<evidence type="ECO:0000259" key="1">
    <source>
        <dbReference type="Pfam" id="PF00535"/>
    </source>
</evidence>
<comment type="caution">
    <text evidence="2">The sequence shown here is derived from an EMBL/GenBank/DDBJ whole genome shotgun (WGS) entry which is preliminary data.</text>
</comment>
<dbReference type="Gene3D" id="3.90.550.10">
    <property type="entry name" value="Spore Coat Polysaccharide Biosynthesis Protein SpsA, Chain A"/>
    <property type="match status" value="1"/>
</dbReference>
<dbReference type="CDD" id="cd04179">
    <property type="entry name" value="DPM_DPG-synthase_like"/>
    <property type="match status" value="1"/>
</dbReference>
<name>A0ABR7IP08_9CLOT</name>
<gene>
    <name evidence="2" type="ORF">H8Z77_02410</name>
</gene>
<evidence type="ECO:0000313" key="3">
    <source>
        <dbReference type="Proteomes" id="UP000649151"/>
    </source>
</evidence>
<dbReference type="InterPro" id="IPR001173">
    <property type="entry name" value="Glyco_trans_2-like"/>
</dbReference>
<dbReference type="InterPro" id="IPR050256">
    <property type="entry name" value="Glycosyltransferase_2"/>
</dbReference>
<dbReference type="PANTHER" id="PTHR48090:SF7">
    <property type="entry name" value="RFBJ PROTEIN"/>
    <property type="match status" value="1"/>
</dbReference>
<sequence length="239" mass="26912">MKKLRILVIIPAYNEQESIQNTVENLKQACSTMEHQVDYVVINDGSKDNTLNILKQNHFSFIDLPVNLGIGGGMQTGYLYAYQNNYDIAIQLDGDGQHDPHYIQKLIQPLVNGQADMAIGSRYIEKTGFQSTGMRQLGIKIISTSLKILCRSKVLDVTSGFRACNKKLIHFFVDHYAQDYPEPEAIISVIRNGYKIEEVPVVMNERQGGTSSISGFKSIYYMCKVELALLIQAIRKKGE</sequence>
<feature type="domain" description="Glycosyltransferase 2-like" evidence="1">
    <location>
        <begin position="8"/>
        <end position="169"/>
    </location>
</feature>
<dbReference type="PANTHER" id="PTHR48090">
    <property type="entry name" value="UNDECAPRENYL-PHOSPHATE 4-DEOXY-4-FORMAMIDO-L-ARABINOSE TRANSFERASE-RELATED"/>
    <property type="match status" value="1"/>
</dbReference>